<dbReference type="PROSITE" id="PS50157">
    <property type="entry name" value="ZINC_FINGER_C2H2_2"/>
    <property type="match status" value="2"/>
</dbReference>
<dbReference type="AlphaFoldDB" id="A0A9Q0JE97"/>
<reference evidence="4" key="2">
    <citation type="journal article" date="2023" name="Plants (Basel)">
        <title>Annotation of the Turnera subulata (Passifloraceae) Draft Genome Reveals the S-Locus Evolved after the Divergence of Turneroideae from Passifloroideae in a Stepwise Manner.</title>
        <authorList>
            <person name="Henning P.M."/>
            <person name="Roalson E.H."/>
            <person name="Mir W."/>
            <person name="McCubbin A.G."/>
            <person name="Shore J.S."/>
        </authorList>
    </citation>
    <scope>NUCLEOTIDE SEQUENCE</scope>
    <source>
        <strain evidence="4">F60SS</strain>
    </source>
</reference>
<comment type="caution">
    <text evidence="4">The sequence shown here is derived from an EMBL/GenBank/DDBJ whole genome shotgun (WGS) entry which is preliminary data.</text>
</comment>
<accession>A0A9Q0JE97</accession>
<evidence type="ECO:0000313" key="5">
    <source>
        <dbReference type="Proteomes" id="UP001141552"/>
    </source>
</evidence>
<sequence>MATAAVDSASPSAPNRQDDRFHSDFLPLIDLRLLSQSELLSLSLCSSTSPVNHLQNDTDVSTPKIDRSVFNESAGSRKQTFSRLRLAPRNHNKNNRIENRINSPQFSPFETPLQSDRENSQIISLLKSLFGSSSQPEEDHNHTQNDNNLVSVPVSYQEDVLCLPLPSVTDGKPSDIGVGFCDSSSKKRKRGRPRKHGDNEVSEVESQSVVEEGEEAVMEVENVPPEELAGLEDPVEEELRRRTEGMQTKAELLGFLEGLEGEWGSSRKKRRIVDANVFGKGLPSGWKVMLCVKKRANYFWLICGKYIRPDFVVIDRILDFNAGIFSPNGQQFVSCKEVSSYLLSSCGLQDENQLNFSDVNGSIQLADQKSSRNAADHDLNNGKNGKDVTSNLSSPVASKSPEHRKQAIPSVVGNLVEVQTEKEYKCHKCSAAFDEQDDLLQHLLSSHHRAPKRLRCEASLREEVIIKNGKYECQFCRKLFEERRRFHGHLGNHIKDYFKRIEATGRAASAQKSPKSGSVGVPTHMLETPNSVTDWHSPTAAPKADWNDPYSGMQDNSSVETTCDKQDTVSSVRDDEAQKMSDIVATDVDVCLVAESALSNKESNTIHKSSNKAYTLKHSVNGTDDLCRQEQSYQNCSEPAVERDAVGITHKNADWIPTGLVEGNKQDKGFSGHLPAPNVESKVFTDVNIDARLHCRTVDEMETDCRDLARKGEQISGGSISCAVNVDIEININKQRNSEVYSVVPSSSLDGTSELLTSVMVEASEEKGSREDFVVDEKICVEDPINRRPRAESPSNESKFDEVCEPEPKPNNVTIGCQCNNTVLGHDNNTSNRQVTTHGNCSVIQPLQEQVHLEVKESECSKLNFSGDEQLVGLKNNGSIGISNGAVKMFRHVEVLLSNKQEFRDGDVVGLDGVSMTNIRPERSSNSSLLAPSAIGHEFGSKGYGVCDRIPEELEQERNPDCRTSSDCLTENDQKVWSRVSVITKEAQHEEAKGSCSDQICVAFGFGQTQQDADVVTSTLQDCCSKDCVLSGDRQIFSTGNESTGVDDVSMDELKHKRDSIEGSLLLSSSEQLQADNLHTVPSGTAQEPSLEDSENKDVLSFSSHIQQNENALSELVWRTDEENDLLSSFPDTASRLQQKSGCFPDKAESDLFGGKLDGLSDFEGLRSSSVENLEYDFLTSHVNSQPHGSKAFPYDAEVSPGFDSSVWLEKEALPLLPKIAKRHRVPTVCVWCRNEFNHEIPESGVQTGLLGFTCESCNAKFSAPFNIL</sequence>
<keyword evidence="1" id="KW-0862">Zinc</keyword>
<dbReference type="EMBL" id="JAKUCV010003312">
    <property type="protein sequence ID" value="KAJ4839461.1"/>
    <property type="molecule type" value="Genomic_DNA"/>
</dbReference>
<dbReference type="Gene3D" id="3.30.160.60">
    <property type="entry name" value="Classic Zinc Finger"/>
    <property type="match status" value="1"/>
</dbReference>
<feature type="compositionally biased region" description="Basic and acidic residues" evidence="2">
    <location>
        <begin position="798"/>
        <end position="807"/>
    </location>
</feature>
<keyword evidence="1" id="KW-0863">Zinc-finger</keyword>
<dbReference type="InterPro" id="IPR037472">
    <property type="entry name" value="MBD8"/>
</dbReference>
<feature type="compositionally biased region" description="Polar residues" evidence="2">
    <location>
        <begin position="387"/>
        <end position="397"/>
    </location>
</feature>
<keyword evidence="5" id="KW-1185">Reference proteome</keyword>
<feature type="compositionally biased region" description="Basic and acidic residues" evidence="2">
    <location>
        <begin position="374"/>
        <end position="386"/>
    </location>
</feature>
<evidence type="ECO:0000259" key="3">
    <source>
        <dbReference type="PROSITE" id="PS50157"/>
    </source>
</evidence>
<evidence type="ECO:0000256" key="1">
    <source>
        <dbReference type="PROSITE-ProRule" id="PRU00042"/>
    </source>
</evidence>
<dbReference type="OrthoDB" id="1675150at2759"/>
<feature type="region of interest" description="Disordered" evidence="2">
    <location>
        <begin position="1081"/>
        <end position="1100"/>
    </location>
</feature>
<dbReference type="GO" id="GO:0008270">
    <property type="term" value="F:zinc ion binding"/>
    <property type="evidence" value="ECO:0007669"/>
    <property type="project" value="UniProtKB-KW"/>
</dbReference>
<feature type="region of interest" description="Disordered" evidence="2">
    <location>
        <begin position="1"/>
        <end position="20"/>
    </location>
</feature>
<feature type="compositionally biased region" description="Basic and acidic residues" evidence="2">
    <location>
        <begin position="562"/>
        <end position="575"/>
    </location>
</feature>
<feature type="compositionally biased region" description="Basic residues" evidence="2">
    <location>
        <begin position="186"/>
        <end position="195"/>
    </location>
</feature>
<feature type="region of interest" description="Disordered" evidence="2">
    <location>
        <begin position="541"/>
        <end position="575"/>
    </location>
</feature>
<protein>
    <recommendedName>
        <fullName evidence="3">C2H2-type domain-containing protein</fullName>
    </recommendedName>
</protein>
<feature type="compositionally biased region" description="Polar residues" evidence="2">
    <location>
        <begin position="100"/>
        <end position="114"/>
    </location>
</feature>
<dbReference type="PROSITE" id="PS00028">
    <property type="entry name" value="ZINC_FINGER_C2H2_1"/>
    <property type="match status" value="2"/>
</dbReference>
<name>A0A9Q0JE97_9ROSI</name>
<feature type="region of interest" description="Disordered" evidence="2">
    <location>
        <begin position="370"/>
        <end position="406"/>
    </location>
</feature>
<feature type="domain" description="C2H2-type" evidence="3">
    <location>
        <begin position="424"/>
        <end position="453"/>
    </location>
</feature>
<feature type="region of interest" description="Disordered" evidence="2">
    <location>
        <begin position="787"/>
        <end position="807"/>
    </location>
</feature>
<gene>
    <name evidence="4" type="ORF">Tsubulata_022963</name>
</gene>
<organism evidence="4 5">
    <name type="scientific">Turnera subulata</name>
    <dbReference type="NCBI Taxonomy" id="218843"/>
    <lineage>
        <taxon>Eukaryota</taxon>
        <taxon>Viridiplantae</taxon>
        <taxon>Streptophyta</taxon>
        <taxon>Embryophyta</taxon>
        <taxon>Tracheophyta</taxon>
        <taxon>Spermatophyta</taxon>
        <taxon>Magnoliopsida</taxon>
        <taxon>eudicotyledons</taxon>
        <taxon>Gunneridae</taxon>
        <taxon>Pentapetalae</taxon>
        <taxon>rosids</taxon>
        <taxon>fabids</taxon>
        <taxon>Malpighiales</taxon>
        <taxon>Passifloraceae</taxon>
        <taxon>Turnera</taxon>
    </lineage>
</organism>
<dbReference type="PANTHER" id="PTHR37701:SF13">
    <property type="entry name" value="C2H2-TYPE DOMAIN-CONTAINING PROTEIN"/>
    <property type="match status" value="1"/>
</dbReference>
<feature type="region of interest" description="Disordered" evidence="2">
    <location>
        <begin position="173"/>
        <end position="207"/>
    </location>
</feature>
<reference evidence="4" key="1">
    <citation type="submission" date="2022-02" db="EMBL/GenBank/DDBJ databases">
        <authorList>
            <person name="Henning P.M."/>
            <person name="McCubbin A.G."/>
            <person name="Shore J.S."/>
        </authorList>
    </citation>
    <scope>NUCLEOTIDE SEQUENCE</scope>
    <source>
        <strain evidence="4">F60SS</strain>
        <tissue evidence="4">Leaves</tissue>
    </source>
</reference>
<dbReference type="InterPro" id="IPR013087">
    <property type="entry name" value="Znf_C2H2_type"/>
</dbReference>
<feature type="region of interest" description="Disordered" evidence="2">
    <location>
        <begin position="94"/>
        <end position="114"/>
    </location>
</feature>
<keyword evidence="1" id="KW-0479">Metal-binding</keyword>
<dbReference type="InterPro" id="IPR036236">
    <property type="entry name" value="Znf_C2H2_sf"/>
</dbReference>
<dbReference type="PANTHER" id="PTHR37701">
    <property type="entry name" value="METHYL-CPG-BINDING DOMAIN-CONTAINING PROTEIN 8"/>
    <property type="match status" value="1"/>
</dbReference>
<feature type="domain" description="C2H2-type" evidence="3">
    <location>
        <begin position="471"/>
        <end position="498"/>
    </location>
</feature>
<evidence type="ECO:0000313" key="4">
    <source>
        <dbReference type="EMBL" id="KAJ4839461.1"/>
    </source>
</evidence>
<proteinExistence type="predicted"/>
<dbReference type="SMART" id="SM00355">
    <property type="entry name" value="ZnF_C2H2"/>
    <property type="match status" value="2"/>
</dbReference>
<dbReference type="Proteomes" id="UP001141552">
    <property type="component" value="Unassembled WGS sequence"/>
</dbReference>
<evidence type="ECO:0000256" key="2">
    <source>
        <dbReference type="SAM" id="MobiDB-lite"/>
    </source>
</evidence>
<dbReference type="SUPFAM" id="SSF57667">
    <property type="entry name" value="beta-beta-alpha zinc fingers"/>
    <property type="match status" value="1"/>
</dbReference>